<dbReference type="GO" id="GO:0017025">
    <property type="term" value="F:TBP-class protein binding"/>
    <property type="evidence" value="ECO:0007669"/>
    <property type="project" value="InterPro"/>
</dbReference>
<evidence type="ECO:0000259" key="10">
    <source>
        <dbReference type="PROSITE" id="PS51192"/>
    </source>
</evidence>
<dbReference type="InterPro" id="IPR016024">
    <property type="entry name" value="ARM-type_fold"/>
</dbReference>
<organism evidence="12 13">
    <name type="scientific">Jaminaea rosea</name>
    <dbReference type="NCBI Taxonomy" id="1569628"/>
    <lineage>
        <taxon>Eukaryota</taxon>
        <taxon>Fungi</taxon>
        <taxon>Dikarya</taxon>
        <taxon>Basidiomycota</taxon>
        <taxon>Ustilaginomycotina</taxon>
        <taxon>Exobasidiomycetes</taxon>
        <taxon>Microstromatales</taxon>
        <taxon>Microstromatales incertae sedis</taxon>
        <taxon>Jaminaea</taxon>
    </lineage>
</organism>
<dbReference type="InterPro" id="IPR001650">
    <property type="entry name" value="Helicase_C-like"/>
</dbReference>
<evidence type="ECO:0000256" key="5">
    <source>
        <dbReference type="ARBA" id="ARBA00022806"/>
    </source>
</evidence>
<dbReference type="EMBL" id="KZ819674">
    <property type="protein sequence ID" value="PWN25714.1"/>
    <property type="molecule type" value="Genomic_DNA"/>
</dbReference>
<gene>
    <name evidence="12" type="ORF">BDZ90DRAFT_233723</name>
</gene>
<evidence type="ECO:0000313" key="12">
    <source>
        <dbReference type="EMBL" id="PWN25714.1"/>
    </source>
</evidence>
<dbReference type="InterPro" id="IPR000330">
    <property type="entry name" value="SNF2_N"/>
</dbReference>
<dbReference type="Gene3D" id="1.25.10.10">
    <property type="entry name" value="Leucine-rich Repeat Variant"/>
    <property type="match status" value="2"/>
</dbReference>
<dbReference type="PROSITE" id="PS51194">
    <property type="entry name" value="HELICASE_CTER"/>
    <property type="match status" value="1"/>
</dbReference>
<dbReference type="Pfam" id="PF00271">
    <property type="entry name" value="Helicase_C"/>
    <property type="match status" value="1"/>
</dbReference>
<evidence type="ECO:0000256" key="4">
    <source>
        <dbReference type="ARBA" id="ARBA00022801"/>
    </source>
</evidence>
<keyword evidence="8" id="KW-0539">Nucleus</keyword>
<keyword evidence="6" id="KW-0067">ATP-binding</keyword>
<dbReference type="Pfam" id="PF12054">
    <property type="entry name" value="DUF3535"/>
    <property type="match status" value="1"/>
</dbReference>
<comment type="subcellular location">
    <subcellularLocation>
        <location evidence="1">Nucleus</location>
    </subcellularLocation>
</comment>
<evidence type="ECO:0000256" key="9">
    <source>
        <dbReference type="SAM" id="MobiDB-lite"/>
    </source>
</evidence>
<dbReference type="RefSeq" id="XP_025360326.1">
    <property type="nucleotide sequence ID" value="XM_025506740.1"/>
</dbReference>
<evidence type="ECO:0000256" key="3">
    <source>
        <dbReference type="ARBA" id="ARBA00022741"/>
    </source>
</evidence>
<keyword evidence="2" id="KW-0677">Repeat</keyword>
<feature type="region of interest" description="Disordered" evidence="9">
    <location>
        <begin position="240"/>
        <end position="379"/>
    </location>
</feature>
<dbReference type="GO" id="GO:0004386">
    <property type="term" value="F:helicase activity"/>
    <property type="evidence" value="ECO:0007669"/>
    <property type="project" value="UniProtKB-KW"/>
</dbReference>
<evidence type="ECO:0000256" key="2">
    <source>
        <dbReference type="ARBA" id="ARBA00022737"/>
    </source>
</evidence>
<keyword evidence="7" id="KW-0238">DNA-binding</keyword>
<dbReference type="SUPFAM" id="SSF52540">
    <property type="entry name" value="P-loop containing nucleoside triphosphate hydrolases"/>
    <property type="match status" value="2"/>
</dbReference>
<keyword evidence="13" id="KW-1185">Reference proteome</keyword>
<dbReference type="Pfam" id="PF00176">
    <property type="entry name" value="SNF2-rel_dom"/>
    <property type="match status" value="1"/>
</dbReference>
<dbReference type="GO" id="GO:0005634">
    <property type="term" value="C:nucleus"/>
    <property type="evidence" value="ECO:0007669"/>
    <property type="project" value="UniProtKB-SubCell"/>
</dbReference>
<keyword evidence="3" id="KW-0547">Nucleotide-binding</keyword>
<feature type="compositionally biased region" description="Pro residues" evidence="9">
    <location>
        <begin position="252"/>
        <end position="263"/>
    </location>
</feature>
<dbReference type="GeneID" id="37028563"/>
<dbReference type="SUPFAM" id="SSF48371">
    <property type="entry name" value="ARM repeat"/>
    <property type="match status" value="1"/>
</dbReference>
<dbReference type="Proteomes" id="UP000245884">
    <property type="component" value="Unassembled WGS sequence"/>
</dbReference>
<dbReference type="GO" id="GO:0005524">
    <property type="term" value="F:ATP binding"/>
    <property type="evidence" value="ECO:0007669"/>
    <property type="project" value="UniProtKB-KW"/>
</dbReference>
<dbReference type="Gene3D" id="3.40.50.300">
    <property type="entry name" value="P-loop containing nucleotide triphosphate hydrolases"/>
    <property type="match status" value="1"/>
</dbReference>
<proteinExistence type="predicted"/>
<dbReference type="CDD" id="cd17999">
    <property type="entry name" value="DEXHc_Mot1"/>
    <property type="match status" value="1"/>
</dbReference>
<dbReference type="OrthoDB" id="10252227at2759"/>
<evidence type="ECO:0000256" key="8">
    <source>
        <dbReference type="ARBA" id="ARBA00023242"/>
    </source>
</evidence>
<dbReference type="STRING" id="1569628.A0A316UL98"/>
<dbReference type="InterPro" id="IPR027417">
    <property type="entry name" value="P-loop_NTPase"/>
</dbReference>
<name>A0A316UL98_9BASI</name>
<accession>A0A316UL98</accession>
<evidence type="ECO:0000256" key="7">
    <source>
        <dbReference type="ARBA" id="ARBA00023125"/>
    </source>
</evidence>
<dbReference type="Gene3D" id="3.40.50.10810">
    <property type="entry name" value="Tandem AAA-ATPase domain"/>
    <property type="match status" value="1"/>
</dbReference>
<evidence type="ECO:0000256" key="6">
    <source>
        <dbReference type="ARBA" id="ARBA00022840"/>
    </source>
</evidence>
<evidence type="ECO:0000259" key="11">
    <source>
        <dbReference type="PROSITE" id="PS51194"/>
    </source>
</evidence>
<sequence>MATRLDRLVSLLDTGSTPAIKGTAARQLGQIANQRVRGGANQPQPPPPQQTQHQHTSSAPSSSASSPAPTNGHTHAPASSSSSHTYHGSKGQWDEALHLCSRVVPFLHSRSWDTREAAALAIESICRGAGVWSADDDVNTEQDGSTSRIKSEQDGEALAPMSQDDLATLEDFQLDRVLSNGVKLLSSAGKEYNIFTSGGNVADHLAQAKADMAKMGLGGLGGVEMDLGLDFEAELKQGATASSHGFKTSPPAASPKLPPPKFAPQPAGTSISRFAGSPGAVKQESTPGIKQEPTPGVKSPSSSGPRSPADPEPPEIDMSKLSARERNQLKRKRKLEGKSGDTPKDEKTRVVDGDDAQSLSQATGLRLKTPATSSSNSGGDYFGSAATKAGATSTPAAFAGTAAHVSLVAPAGEWPFTHLTSVLLADLFSAKWEVRHGACLALRSIFSVQGHGGGMSLLAASATSNRQRKAKWAEDAAVKLLCLLCLDRLSDFVFDQVVAPVREVGAQALSALLPHLSADSRSCVREQLMAMTKQAVYLPPNSGREHAQRGDAGYAWEVRHAGLSGLRWLVEADTAAGTASQDALTSVSSIAVACLRDSDDDIRAAASAVLLPLASDVLVSDLSAMLPSLLQTLWDCLGEVKDDLNSSTGSVMDLLARLVKHQAVREMLHAKSAKPLSALIPLIYPFFRHTITSVRLSVVRTLRVFLDGQSAPKAWLDERVFRLLFQNLIVEEKMQIRDETTAAWHSAVTSVETARLHELLRPHLGHFATILMTPLGVAFDFSLFYDASRPTASQGEARYNVDKSILAQDLSLVGVDTVIRGRLGATHALGQLFARLPADDALPLVSYLDSQSALQKCLAAYVVQEWASISPDVATTSEVGKSLSTRLLAIIEGPPPPTWSEMAVQLSRIQLDCQSLYKAFMSEGKVSKAKIPELPTGVDPTGERKDAFTAETAERVVTRDYEALLGAVGPKIRKTATPVLEDRRRKIIASIGFYRDAKDKQDTQVMAAVSAAVISLKTLPAKLNPLIRSIMNSVKFEDNADLQARSAKAVADFVAHCRRPGSHADPSSKIIKNLCAFVCQDTTQTAVFASHKSVEEGIMSHAQEVSLPARGGKAVAEAMESEETRQGKLIRRGAEVTLQEMASRFGQELFSIAPALWEGMTATLKEVFAQGSASADEILSKEEARGQGVLDCCTLVATVSSRLSSTHDDRIESLLPLLTAALQSKLAVIRSAAARCLSSLADSMTLPTMIHVVRNALPLLGDSRSVTNRQGAIEVLSQIVTRLDIKLLPYIIVLVVPVLGRMSDSDEAVRLAATSTFAALIKMVPLEAGLTDPSGFPEDLLRRRDEERTFLSQLLDGSKVEPYQLPVKINADLRKYQREGVSWMHFLSKFQLHGVLCDDMGLGKTLQSICILAAKHHERDERYKATQAPDSAPLPSLVICPPTLTGHWVHEIQQYSTNLKPLLYGGGPSERAATCKQIARHDVVVMSYDVVRNDIAALSSLNWSYCILDEGHIIKNAKTKTTKAVKQIKANHRLILTGTPIQNNVLELWSLFDFLMPGFLGTERAFHERFGKPIVATREGKASAKEQEAAALALESLHKQVLPFLLRRLKDDVLDDLPPKIIQDVECELGVIQKKLYDEHARAENGEGDAVDEALQETAAPQQPHVFQTLQYLRKLVNHPALVYDPAKQSHLDIVDDELRRTKSTLRDIRHAPKLATLMQLLQSCGIGKIGDPSEVAAEPDAPGEVSSPHRVLIFCQMKQMLDIIEKDLFAPHMPSVSYMRLDGSVPAEKRQGIVTTFNADPSIDVLLLTTSVGGLGLTLTGADTVIFVEHDWNPMRDLQAMDRAHRLGQRKVVNVYRLITRDTLEARIMGLQQFKLNVANTVVGQQNKDLESMATDQVLDLFGGAGGGGAGGKKEQAQSLLEQAAAAAGGKRGGISQKALLANLEAMGDTGDDYAGMNEWRPS</sequence>
<evidence type="ECO:0000313" key="13">
    <source>
        <dbReference type="Proteomes" id="UP000245884"/>
    </source>
</evidence>
<evidence type="ECO:0000256" key="1">
    <source>
        <dbReference type="ARBA" id="ARBA00004123"/>
    </source>
</evidence>
<dbReference type="FunFam" id="3.40.50.10810:FF:000009">
    <property type="entry name" value="B-TFIID TATA-box-binding protein-associated factor 1"/>
    <property type="match status" value="1"/>
</dbReference>
<dbReference type="SMART" id="SM00487">
    <property type="entry name" value="DEXDc"/>
    <property type="match status" value="1"/>
</dbReference>
<protein>
    <submittedName>
        <fullName evidence="12">Uncharacterized protein</fullName>
    </submittedName>
</protein>
<dbReference type="InterPro" id="IPR022707">
    <property type="entry name" value="Mot1_central_dom"/>
</dbReference>
<dbReference type="GO" id="GO:0003677">
    <property type="term" value="F:DNA binding"/>
    <property type="evidence" value="ECO:0007669"/>
    <property type="project" value="UniProtKB-KW"/>
</dbReference>
<dbReference type="InterPro" id="IPR014001">
    <property type="entry name" value="Helicase_ATP-bd"/>
</dbReference>
<dbReference type="GO" id="GO:0016887">
    <property type="term" value="F:ATP hydrolysis activity"/>
    <property type="evidence" value="ECO:0007669"/>
    <property type="project" value="InterPro"/>
</dbReference>
<reference evidence="12 13" key="1">
    <citation type="journal article" date="2018" name="Mol. Biol. Evol.">
        <title>Broad Genomic Sampling Reveals a Smut Pathogenic Ancestry of the Fungal Clade Ustilaginomycotina.</title>
        <authorList>
            <person name="Kijpornyongpan T."/>
            <person name="Mondo S.J."/>
            <person name="Barry K."/>
            <person name="Sandor L."/>
            <person name="Lee J."/>
            <person name="Lipzen A."/>
            <person name="Pangilinan J."/>
            <person name="LaButti K."/>
            <person name="Hainaut M."/>
            <person name="Henrissat B."/>
            <person name="Grigoriev I.V."/>
            <person name="Spatafora J.W."/>
            <person name="Aime M.C."/>
        </authorList>
    </citation>
    <scope>NUCLEOTIDE SEQUENCE [LARGE SCALE GENOMIC DNA]</scope>
    <source>
        <strain evidence="12 13">MCA 5214</strain>
    </source>
</reference>
<dbReference type="InterPro" id="IPR038718">
    <property type="entry name" value="SNF2-like_sf"/>
</dbReference>
<dbReference type="InterPro" id="IPR044972">
    <property type="entry name" value="Mot1"/>
</dbReference>
<feature type="domain" description="Helicase C-terminal" evidence="11">
    <location>
        <begin position="1738"/>
        <end position="1892"/>
    </location>
</feature>
<dbReference type="PROSITE" id="PS51192">
    <property type="entry name" value="HELICASE_ATP_BIND_1"/>
    <property type="match status" value="1"/>
</dbReference>
<dbReference type="InterPro" id="IPR044078">
    <property type="entry name" value="Mot1_ATP-bd"/>
</dbReference>
<dbReference type="CDD" id="cd18793">
    <property type="entry name" value="SF2_C_SNF"/>
    <property type="match status" value="1"/>
</dbReference>
<dbReference type="SMART" id="SM00490">
    <property type="entry name" value="HELICc"/>
    <property type="match status" value="1"/>
</dbReference>
<feature type="region of interest" description="Disordered" evidence="9">
    <location>
        <begin position="135"/>
        <end position="157"/>
    </location>
</feature>
<feature type="compositionally biased region" description="Basic and acidic residues" evidence="9">
    <location>
        <begin position="336"/>
        <end position="352"/>
    </location>
</feature>
<keyword evidence="5" id="KW-0347">Helicase</keyword>
<feature type="region of interest" description="Disordered" evidence="9">
    <location>
        <begin position="1"/>
        <end position="89"/>
    </location>
</feature>
<dbReference type="FunFam" id="3.40.50.300:FF:001793">
    <property type="entry name" value="TATA-binding protein-associated factor"/>
    <property type="match status" value="1"/>
</dbReference>
<dbReference type="PANTHER" id="PTHR36498">
    <property type="entry name" value="TATA-BINDING PROTEIN-ASSOCIATED FACTOR 172"/>
    <property type="match status" value="1"/>
</dbReference>
<dbReference type="InterPro" id="IPR011989">
    <property type="entry name" value="ARM-like"/>
</dbReference>
<dbReference type="InterPro" id="IPR049730">
    <property type="entry name" value="SNF2/RAD54-like_C"/>
</dbReference>
<feature type="compositionally biased region" description="Low complexity" evidence="9">
    <location>
        <begin position="50"/>
        <end position="89"/>
    </location>
</feature>
<feature type="domain" description="Helicase ATP-binding" evidence="10">
    <location>
        <begin position="1385"/>
        <end position="1558"/>
    </location>
</feature>
<keyword evidence="4" id="KW-0378">Hydrolase</keyword>
<dbReference type="PANTHER" id="PTHR36498:SF1">
    <property type="entry name" value="TATA-BINDING PROTEIN-ASSOCIATED FACTOR 172"/>
    <property type="match status" value="1"/>
</dbReference>